<evidence type="ECO:0000256" key="7">
    <source>
        <dbReference type="ARBA" id="ARBA00023065"/>
    </source>
</evidence>
<dbReference type="OrthoDB" id="7177879at2"/>
<comment type="caution">
    <text evidence="16">The sequence shown here is derived from an EMBL/GenBank/DDBJ whole genome shotgun (WGS) entry which is preliminary data.</text>
</comment>
<dbReference type="InterPro" id="IPR037066">
    <property type="entry name" value="Plug_dom_sf"/>
</dbReference>
<feature type="domain" description="TonB-dependent receptor-like beta-barrel" evidence="14">
    <location>
        <begin position="315"/>
        <end position="791"/>
    </location>
</feature>
<dbReference type="Gene3D" id="2.40.170.20">
    <property type="entry name" value="TonB-dependent receptor, beta-barrel domain"/>
    <property type="match status" value="1"/>
</dbReference>
<dbReference type="InterPro" id="IPR039426">
    <property type="entry name" value="TonB-dep_rcpt-like"/>
</dbReference>
<dbReference type="InterPro" id="IPR036942">
    <property type="entry name" value="Beta-barrel_TonB_sf"/>
</dbReference>
<dbReference type="RefSeq" id="WP_039279760.1">
    <property type="nucleotide sequence ID" value="NZ_JTDI01000001.1"/>
</dbReference>
<keyword evidence="7" id="KW-0406">Ion transport</keyword>
<evidence type="ECO:0000256" key="10">
    <source>
        <dbReference type="ARBA" id="ARBA00023237"/>
    </source>
</evidence>
<evidence type="ECO:0000256" key="5">
    <source>
        <dbReference type="ARBA" id="ARBA00022692"/>
    </source>
</evidence>
<evidence type="ECO:0000256" key="12">
    <source>
        <dbReference type="RuleBase" id="RU003357"/>
    </source>
</evidence>
<evidence type="ECO:0000256" key="8">
    <source>
        <dbReference type="ARBA" id="ARBA00023077"/>
    </source>
</evidence>
<name>A0A0B1ZVP4_9SPHN</name>
<evidence type="ECO:0000259" key="15">
    <source>
        <dbReference type="Pfam" id="PF07715"/>
    </source>
</evidence>
<dbReference type="Gene3D" id="2.170.130.10">
    <property type="entry name" value="TonB-dependent receptor, plug domain"/>
    <property type="match status" value="1"/>
</dbReference>
<evidence type="ECO:0000256" key="11">
    <source>
        <dbReference type="PROSITE-ProRule" id="PRU01360"/>
    </source>
</evidence>
<keyword evidence="5 11" id="KW-0812">Transmembrane</keyword>
<organism evidence="16 17">
    <name type="scientific">Novosphingobium malaysiense</name>
    <dbReference type="NCBI Taxonomy" id="1348853"/>
    <lineage>
        <taxon>Bacteria</taxon>
        <taxon>Pseudomonadati</taxon>
        <taxon>Pseudomonadota</taxon>
        <taxon>Alphaproteobacteria</taxon>
        <taxon>Sphingomonadales</taxon>
        <taxon>Sphingomonadaceae</taxon>
        <taxon>Novosphingobium</taxon>
    </lineage>
</organism>
<dbReference type="InterPro" id="IPR000531">
    <property type="entry name" value="Beta-barrel_TonB"/>
</dbReference>
<evidence type="ECO:0000256" key="4">
    <source>
        <dbReference type="ARBA" id="ARBA00022496"/>
    </source>
</evidence>
<dbReference type="AlphaFoldDB" id="A0A0B1ZVP4"/>
<evidence type="ECO:0000313" key="16">
    <source>
        <dbReference type="EMBL" id="KHK93529.1"/>
    </source>
</evidence>
<dbReference type="PANTHER" id="PTHR32552:SF81">
    <property type="entry name" value="TONB-DEPENDENT OUTER MEMBRANE RECEPTOR"/>
    <property type="match status" value="1"/>
</dbReference>
<keyword evidence="10 11" id="KW-0998">Cell outer membrane</keyword>
<keyword evidence="6" id="KW-0408">Iron</keyword>
<keyword evidence="13" id="KW-0732">Signal</keyword>
<evidence type="ECO:0000256" key="1">
    <source>
        <dbReference type="ARBA" id="ARBA00004571"/>
    </source>
</evidence>
<evidence type="ECO:0000256" key="6">
    <source>
        <dbReference type="ARBA" id="ARBA00023004"/>
    </source>
</evidence>
<dbReference type="STRING" id="1348853.LK12_04565"/>
<feature type="chain" id="PRO_5002085790" description="TonB-dependent receptor" evidence="13">
    <location>
        <begin position="27"/>
        <end position="830"/>
    </location>
</feature>
<dbReference type="PANTHER" id="PTHR32552">
    <property type="entry name" value="FERRICHROME IRON RECEPTOR-RELATED"/>
    <property type="match status" value="1"/>
</dbReference>
<reference evidence="16 17" key="1">
    <citation type="submission" date="2014-10" db="EMBL/GenBank/DDBJ databases">
        <title>Genome sequence of Novosphingobium malaysiense MUSC 273(T).</title>
        <authorList>
            <person name="Lee L.-H."/>
        </authorList>
    </citation>
    <scope>NUCLEOTIDE SEQUENCE [LARGE SCALE GENOMIC DNA]</scope>
    <source>
        <strain evidence="16 17">MUSC 273</strain>
    </source>
</reference>
<keyword evidence="9 11" id="KW-0472">Membrane</keyword>
<keyword evidence="8 12" id="KW-0798">TonB box</keyword>
<sequence>MKSTHLCAATALSTIMLSAVTTPALAQDSQDSTATVASAPGEIIVTARRSEERLQDVPISITVLDQETLTKRNVVSTADLGNYVPSLSVNQQFGPEKASFVIRGFTQSYHTAPTVGVYFADVIAPRANGPTTSGNGAGVGSMFDLENVQVLKGPQGTLFGRNTTGGAILLVPTKPRDRLEGYVQTSLGKYDLRRVEAVLNVPLSDTFRVRLGVDRNKRDGYITNHSGVGPDHYRDTDYIAARLSVVADLTPDLENYTIFSYSRSNTNGDVPKITVCNEAGAGAFLQGDQTQILAFLGCAQVARQEARGDGYWDVESNFAYPRQRIKQWQVINTTTWQASDTLTVKNIASYAEYQEDAAFHLWGDNFIFPQGFPGAGMLFTNAITLVGGRLGHTTDQSTFTEEFQLQGRTLDGRLNWQAGAYLEISKPLGWNSQLIDIFATCSDIANVVCTNPLGIGQISDDSTKDYFNNKGLYAQATYKLTDQLSFTGGFRYTMDRQRDLAERLSIIEAVPGSGYWVSVCQPTVDPATGDLTNSGVVTDPTVCDVTRKIKSNRPTWTMDLEYRPNNDMMLYAKWSRGYRMGSITSNSIGFETVGPEKVDTYEIGAKTSFRGAMPGYFNVTAFYNDFRDQQLTTNTVVAQEYLNRIPPASPNVNAGKSRMWGIEADASIRPFEGLQLNVAYTYLNTKLQEFTPPPVPVYYSAVYSATDVGGPLPLSPKNRVTVSGNYTLPLDDSIGRISFGATYVHTDKNQATSPEATPVYMIKASDLLNLNASWDSVMNSNFDLSFFMTNVTNEARIVFPSQAYHQIGIDGGHVNEPRMWGVRLKYHFGD</sequence>
<feature type="signal peptide" evidence="13">
    <location>
        <begin position="1"/>
        <end position="26"/>
    </location>
</feature>
<accession>A0A0B1ZVP4</accession>
<dbReference type="SUPFAM" id="SSF56935">
    <property type="entry name" value="Porins"/>
    <property type="match status" value="1"/>
</dbReference>
<evidence type="ECO:0000313" key="17">
    <source>
        <dbReference type="Proteomes" id="UP000031057"/>
    </source>
</evidence>
<dbReference type="InterPro" id="IPR012910">
    <property type="entry name" value="Plug_dom"/>
</dbReference>
<dbReference type="Pfam" id="PF00593">
    <property type="entry name" value="TonB_dep_Rec_b-barrel"/>
    <property type="match status" value="1"/>
</dbReference>
<feature type="domain" description="TonB-dependent receptor plug" evidence="15">
    <location>
        <begin position="54"/>
        <end position="167"/>
    </location>
</feature>
<dbReference type="PROSITE" id="PS52016">
    <property type="entry name" value="TONB_DEPENDENT_REC_3"/>
    <property type="match status" value="1"/>
</dbReference>
<gene>
    <name evidence="16" type="ORF">LK12_04565</name>
</gene>
<dbReference type="GO" id="GO:0006826">
    <property type="term" value="P:iron ion transport"/>
    <property type="evidence" value="ECO:0007669"/>
    <property type="project" value="UniProtKB-KW"/>
</dbReference>
<dbReference type="GO" id="GO:0009279">
    <property type="term" value="C:cell outer membrane"/>
    <property type="evidence" value="ECO:0007669"/>
    <property type="project" value="UniProtKB-SubCell"/>
</dbReference>
<evidence type="ECO:0000256" key="13">
    <source>
        <dbReference type="SAM" id="SignalP"/>
    </source>
</evidence>
<evidence type="ECO:0000256" key="9">
    <source>
        <dbReference type="ARBA" id="ARBA00023136"/>
    </source>
</evidence>
<keyword evidence="3 11" id="KW-1134">Transmembrane beta strand</keyword>
<comment type="similarity">
    <text evidence="11 12">Belongs to the TonB-dependent receptor family.</text>
</comment>
<evidence type="ECO:0000259" key="14">
    <source>
        <dbReference type="Pfam" id="PF00593"/>
    </source>
</evidence>
<protein>
    <recommendedName>
        <fullName evidence="18">TonB-dependent receptor</fullName>
    </recommendedName>
</protein>
<keyword evidence="4" id="KW-0410">Iron transport</keyword>
<keyword evidence="17" id="KW-1185">Reference proteome</keyword>
<dbReference type="Proteomes" id="UP000031057">
    <property type="component" value="Unassembled WGS sequence"/>
</dbReference>
<proteinExistence type="inferred from homology"/>
<evidence type="ECO:0000256" key="2">
    <source>
        <dbReference type="ARBA" id="ARBA00022448"/>
    </source>
</evidence>
<keyword evidence="2 11" id="KW-0813">Transport</keyword>
<dbReference type="Pfam" id="PF07715">
    <property type="entry name" value="Plug"/>
    <property type="match status" value="1"/>
</dbReference>
<evidence type="ECO:0000256" key="3">
    <source>
        <dbReference type="ARBA" id="ARBA00022452"/>
    </source>
</evidence>
<comment type="subcellular location">
    <subcellularLocation>
        <location evidence="1 11">Cell outer membrane</location>
        <topology evidence="1 11">Multi-pass membrane protein</topology>
    </subcellularLocation>
</comment>
<evidence type="ECO:0008006" key="18">
    <source>
        <dbReference type="Google" id="ProtNLM"/>
    </source>
</evidence>
<dbReference type="EMBL" id="JTDI01000001">
    <property type="protein sequence ID" value="KHK93529.1"/>
    <property type="molecule type" value="Genomic_DNA"/>
</dbReference>